<dbReference type="SUPFAM" id="SSF52518">
    <property type="entry name" value="Thiamin diphosphate-binding fold (THDP-binding)"/>
    <property type="match status" value="1"/>
</dbReference>
<sequence>MPIKRAIAHQPSLARFIVRETRPGPGSPIPMRCSIFSPAPAAPPRRWLAAGSLGGIGVGISTPLGVKLARPEDPVLALVGDGAWSMTMQEVMTAVRERINLVTVIFSNRQ</sequence>
<dbReference type="Gene3D" id="3.40.50.970">
    <property type="match status" value="1"/>
</dbReference>
<dbReference type="PROSITE" id="PS00187">
    <property type="entry name" value="TPP_ENZYMES"/>
    <property type="match status" value="1"/>
</dbReference>
<evidence type="ECO:0000256" key="1">
    <source>
        <dbReference type="ARBA" id="ARBA00001964"/>
    </source>
</evidence>
<comment type="cofactor">
    <cofactor evidence="1">
        <name>thiamine diphosphate</name>
        <dbReference type="ChEBI" id="CHEBI:58937"/>
    </cofactor>
</comment>
<dbReference type="GO" id="GO:0000287">
    <property type="term" value="F:magnesium ion binding"/>
    <property type="evidence" value="ECO:0007669"/>
    <property type="project" value="InterPro"/>
</dbReference>
<dbReference type="InterPro" id="IPR000399">
    <property type="entry name" value="TPP-bd_CS"/>
</dbReference>
<dbReference type="EMBL" id="RCTF01000005">
    <property type="protein sequence ID" value="RLP79742.1"/>
    <property type="molecule type" value="Genomic_DNA"/>
</dbReference>
<gene>
    <name evidence="5" type="ORF">D9R14_08760</name>
</gene>
<proteinExistence type="inferred from homology"/>
<dbReference type="InterPro" id="IPR029061">
    <property type="entry name" value="THDP-binding"/>
</dbReference>
<dbReference type="InterPro" id="IPR011766">
    <property type="entry name" value="TPP_enzyme_TPP-bd"/>
</dbReference>
<evidence type="ECO:0000259" key="4">
    <source>
        <dbReference type="Pfam" id="PF02775"/>
    </source>
</evidence>
<dbReference type="PANTHER" id="PTHR18968:SF13">
    <property type="entry name" value="ACETOLACTATE SYNTHASE CATALYTIC SUBUNIT, MITOCHONDRIAL"/>
    <property type="match status" value="1"/>
</dbReference>
<dbReference type="GO" id="GO:0009099">
    <property type="term" value="P:L-valine biosynthetic process"/>
    <property type="evidence" value="ECO:0007669"/>
    <property type="project" value="TreeGrafter"/>
</dbReference>
<keyword evidence="3" id="KW-0786">Thiamine pyrophosphate</keyword>
<dbReference type="GO" id="GO:0030976">
    <property type="term" value="F:thiamine pyrophosphate binding"/>
    <property type="evidence" value="ECO:0007669"/>
    <property type="project" value="InterPro"/>
</dbReference>
<keyword evidence="6" id="KW-1185">Reference proteome</keyword>
<dbReference type="GO" id="GO:0003984">
    <property type="term" value="F:acetolactate synthase activity"/>
    <property type="evidence" value="ECO:0007669"/>
    <property type="project" value="TreeGrafter"/>
</dbReference>
<dbReference type="Pfam" id="PF02775">
    <property type="entry name" value="TPP_enzyme_C"/>
    <property type="match status" value="1"/>
</dbReference>
<reference evidence="5 6" key="1">
    <citation type="submission" date="2018-10" db="EMBL/GenBank/DDBJ databases">
        <title>Xanthobacter tagetidis genome sequencing and assembly.</title>
        <authorList>
            <person name="Maclea K.S."/>
            <person name="Goen A.E."/>
            <person name="Fatima S.A."/>
        </authorList>
    </citation>
    <scope>NUCLEOTIDE SEQUENCE [LARGE SCALE GENOMIC DNA]</scope>
    <source>
        <strain evidence="5 6">ATCC 700314</strain>
    </source>
</reference>
<comment type="similarity">
    <text evidence="2">Belongs to the TPP enzyme family.</text>
</comment>
<dbReference type="AlphaFoldDB" id="A0A3L7AK41"/>
<protein>
    <recommendedName>
        <fullName evidence="4">Thiamine pyrophosphate enzyme TPP-binding domain-containing protein</fullName>
    </recommendedName>
</protein>
<evidence type="ECO:0000256" key="3">
    <source>
        <dbReference type="ARBA" id="ARBA00023052"/>
    </source>
</evidence>
<organism evidence="5 6">
    <name type="scientific">Xanthobacter tagetidis</name>
    <dbReference type="NCBI Taxonomy" id="60216"/>
    <lineage>
        <taxon>Bacteria</taxon>
        <taxon>Pseudomonadati</taxon>
        <taxon>Pseudomonadota</taxon>
        <taxon>Alphaproteobacteria</taxon>
        <taxon>Hyphomicrobiales</taxon>
        <taxon>Xanthobacteraceae</taxon>
        <taxon>Xanthobacter</taxon>
    </lineage>
</organism>
<feature type="domain" description="Thiamine pyrophosphate enzyme TPP-binding" evidence="4">
    <location>
        <begin position="41"/>
        <end position="109"/>
    </location>
</feature>
<dbReference type="GO" id="GO:0050660">
    <property type="term" value="F:flavin adenine dinucleotide binding"/>
    <property type="evidence" value="ECO:0007669"/>
    <property type="project" value="TreeGrafter"/>
</dbReference>
<name>A0A3L7AK41_9HYPH</name>
<dbReference type="GO" id="GO:0005948">
    <property type="term" value="C:acetolactate synthase complex"/>
    <property type="evidence" value="ECO:0007669"/>
    <property type="project" value="TreeGrafter"/>
</dbReference>
<comment type="caution">
    <text evidence="5">The sequence shown here is derived from an EMBL/GenBank/DDBJ whole genome shotgun (WGS) entry which is preliminary data.</text>
</comment>
<dbReference type="PANTHER" id="PTHR18968">
    <property type="entry name" value="THIAMINE PYROPHOSPHATE ENZYMES"/>
    <property type="match status" value="1"/>
</dbReference>
<evidence type="ECO:0000313" key="5">
    <source>
        <dbReference type="EMBL" id="RLP79742.1"/>
    </source>
</evidence>
<dbReference type="Proteomes" id="UP000269692">
    <property type="component" value="Unassembled WGS sequence"/>
</dbReference>
<dbReference type="OrthoDB" id="7534569at2"/>
<evidence type="ECO:0000313" key="6">
    <source>
        <dbReference type="Proteomes" id="UP000269692"/>
    </source>
</evidence>
<accession>A0A3L7AK41</accession>
<dbReference type="InterPro" id="IPR045229">
    <property type="entry name" value="TPP_enz"/>
</dbReference>
<evidence type="ECO:0000256" key="2">
    <source>
        <dbReference type="ARBA" id="ARBA00007812"/>
    </source>
</evidence>
<dbReference type="GO" id="GO:0009097">
    <property type="term" value="P:isoleucine biosynthetic process"/>
    <property type="evidence" value="ECO:0007669"/>
    <property type="project" value="TreeGrafter"/>
</dbReference>